<sequence>MKTFGSLIRSGYPGYGGNLMNHRRVVHTVCFIAVGYLIVLAVWLGWLVEHTPPGTLPYQIGGLLAAFGSVLGFGMAWANRPTRAERKLEKHGLEGWARIDKVTPLRRTVDGELAKLALRLTVPGSDSYSGRIEYEIRPEFKDKITPGSTVTVMVDPKNRDRIMLCP</sequence>
<protein>
    <recommendedName>
        <fullName evidence="4">DUF4175 domain-containing protein</fullName>
    </recommendedName>
</protein>
<feature type="transmembrane region" description="Helical" evidence="1">
    <location>
        <begin position="58"/>
        <end position="78"/>
    </location>
</feature>
<evidence type="ECO:0008006" key="4">
    <source>
        <dbReference type="Google" id="ProtNLM"/>
    </source>
</evidence>
<keyword evidence="1" id="KW-0472">Membrane</keyword>
<evidence type="ECO:0000256" key="1">
    <source>
        <dbReference type="SAM" id="Phobius"/>
    </source>
</evidence>
<evidence type="ECO:0000313" key="3">
    <source>
        <dbReference type="Proteomes" id="UP000502345"/>
    </source>
</evidence>
<dbReference type="AlphaFoldDB" id="A0A6G9CP58"/>
<proteinExistence type="predicted"/>
<dbReference type="EMBL" id="CP050124">
    <property type="protein sequence ID" value="QIP38787.1"/>
    <property type="molecule type" value="Genomic_DNA"/>
</dbReference>
<evidence type="ECO:0000313" key="2">
    <source>
        <dbReference type="EMBL" id="QIP38787.1"/>
    </source>
</evidence>
<organism evidence="2 3">
    <name type="scientific">Rhodococcus erythropolis</name>
    <name type="common">Arthrobacter picolinophilus</name>
    <dbReference type="NCBI Taxonomy" id="1833"/>
    <lineage>
        <taxon>Bacteria</taxon>
        <taxon>Bacillati</taxon>
        <taxon>Actinomycetota</taxon>
        <taxon>Actinomycetes</taxon>
        <taxon>Mycobacteriales</taxon>
        <taxon>Nocardiaceae</taxon>
        <taxon>Rhodococcus</taxon>
        <taxon>Rhodococcus erythropolis group</taxon>
    </lineage>
</organism>
<gene>
    <name evidence="2" type="ORF">G9444_1542</name>
</gene>
<feature type="transmembrane region" description="Helical" evidence="1">
    <location>
        <begin position="25"/>
        <end position="46"/>
    </location>
</feature>
<accession>A0A6G9CP58</accession>
<dbReference type="Proteomes" id="UP000502345">
    <property type="component" value="Chromosome"/>
</dbReference>
<keyword evidence="1" id="KW-1133">Transmembrane helix</keyword>
<keyword evidence="1" id="KW-0812">Transmembrane</keyword>
<name>A0A6G9CP58_RHOER</name>
<reference evidence="2 3" key="1">
    <citation type="submission" date="2020-03" db="EMBL/GenBank/DDBJ databases">
        <title>Screen low temperature-resistant strains for efficient degradation of petroleum hydrocarbons under the low temperature.</title>
        <authorList>
            <person name="Wang Y."/>
            <person name="Chen J."/>
        </authorList>
    </citation>
    <scope>NUCLEOTIDE SEQUENCE [LARGE SCALE GENOMIC DNA]</scope>
    <source>
        <strain evidence="2 3">KB1</strain>
    </source>
</reference>